<evidence type="ECO:0000313" key="2">
    <source>
        <dbReference type="Proteomes" id="UP000184383"/>
    </source>
</evidence>
<dbReference type="VEuPathDB" id="FungiDB:ASPWEDRAFT_40440"/>
<name>A0A1L9RK25_ASPWE</name>
<dbReference type="GeneID" id="63751168"/>
<proteinExistence type="predicted"/>
<dbReference type="AlphaFoldDB" id="A0A1L9RK25"/>
<reference evidence="2" key="1">
    <citation type="journal article" date="2017" name="Genome Biol.">
        <title>Comparative genomics reveals high biological diversity and specific adaptations in the industrially and medically important fungal genus Aspergillus.</title>
        <authorList>
            <person name="de Vries R.P."/>
            <person name="Riley R."/>
            <person name="Wiebenga A."/>
            <person name="Aguilar-Osorio G."/>
            <person name="Amillis S."/>
            <person name="Uchima C.A."/>
            <person name="Anderluh G."/>
            <person name="Asadollahi M."/>
            <person name="Askin M."/>
            <person name="Barry K."/>
            <person name="Battaglia E."/>
            <person name="Bayram O."/>
            <person name="Benocci T."/>
            <person name="Braus-Stromeyer S.A."/>
            <person name="Caldana C."/>
            <person name="Canovas D."/>
            <person name="Cerqueira G.C."/>
            <person name="Chen F."/>
            <person name="Chen W."/>
            <person name="Choi C."/>
            <person name="Clum A."/>
            <person name="Dos Santos R.A."/>
            <person name="Damasio A.R."/>
            <person name="Diallinas G."/>
            <person name="Emri T."/>
            <person name="Fekete E."/>
            <person name="Flipphi M."/>
            <person name="Freyberg S."/>
            <person name="Gallo A."/>
            <person name="Gournas C."/>
            <person name="Habgood R."/>
            <person name="Hainaut M."/>
            <person name="Harispe M.L."/>
            <person name="Henrissat B."/>
            <person name="Hilden K.S."/>
            <person name="Hope R."/>
            <person name="Hossain A."/>
            <person name="Karabika E."/>
            <person name="Karaffa L."/>
            <person name="Karanyi Z."/>
            <person name="Krasevec N."/>
            <person name="Kuo A."/>
            <person name="Kusch H."/>
            <person name="LaButti K."/>
            <person name="Lagendijk E.L."/>
            <person name="Lapidus A."/>
            <person name="Levasseur A."/>
            <person name="Lindquist E."/>
            <person name="Lipzen A."/>
            <person name="Logrieco A.F."/>
            <person name="MacCabe A."/>
            <person name="Maekelae M.R."/>
            <person name="Malavazi I."/>
            <person name="Melin P."/>
            <person name="Meyer V."/>
            <person name="Mielnichuk N."/>
            <person name="Miskei M."/>
            <person name="Molnar A.P."/>
            <person name="Mule G."/>
            <person name="Ngan C.Y."/>
            <person name="Orejas M."/>
            <person name="Orosz E."/>
            <person name="Ouedraogo J.P."/>
            <person name="Overkamp K.M."/>
            <person name="Park H.-S."/>
            <person name="Perrone G."/>
            <person name="Piumi F."/>
            <person name="Punt P.J."/>
            <person name="Ram A.F."/>
            <person name="Ramon A."/>
            <person name="Rauscher S."/>
            <person name="Record E."/>
            <person name="Riano-Pachon D.M."/>
            <person name="Robert V."/>
            <person name="Roehrig J."/>
            <person name="Ruller R."/>
            <person name="Salamov A."/>
            <person name="Salih N.S."/>
            <person name="Samson R.A."/>
            <person name="Sandor E."/>
            <person name="Sanguinetti M."/>
            <person name="Schuetze T."/>
            <person name="Sepcic K."/>
            <person name="Shelest E."/>
            <person name="Sherlock G."/>
            <person name="Sophianopoulou V."/>
            <person name="Squina F.M."/>
            <person name="Sun H."/>
            <person name="Susca A."/>
            <person name="Todd R.B."/>
            <person name="Tsang A."/>
            <person name="Unkles S.E."/>
            <person name="van de Wiele N."/>
            <person name="van Rossen-Uffink D."/>
            <person name="Oliveira J.V."/>
            <person name="Vesth T.C."/>
            <person name="Visser J."/>
            <person name="Yu J.-H."/>
            <person name="Zhou M."/>
            <person name="Andersen M.R."/>
            <person name="Archer D.B."/>
            <person name="Baker S.E."/>
            <person name="Benoit I."/>
            <person name="Brakhage A.A."/>
            <person name="Braus G.H."/>
            <person name="Fischer R."/>
            <person name="Frisvad J.C."/>
            <person name="Goldman G.H."/>
            <person name="Houbraken J."/>
            <person name="Oakley B."/>
            <person name="Pocsi I."/>
            <person name="Scazzocchio C."/>
            <person name="Seiboth B."/>
            <person name="vanKuyk P.A."/>
            <person name="Wortman J."/>
            <person name="Dyer P.S."/>
            <person name="Grigoriev I.V."/>
        </authorList>
    </citation>
    <scope>NUCLEOTIDE SEQUENCE [LARGE SCALE GENOMIC DNA]</scope>
    <source>
        <strain evidence="2">DTO 134E9</strain>
    </source>
</reference>
<dbReference type="RefSeq" id="XP_040688929.1">
    <property type="nucleotide sequence ID" value="XM_040835320.1"/>
</dbReference>
<dbReference type="Proteomes" id="UP000184383">
    <property type="component" value="Unassembled WGS sequence"/>
</dbReference>
<organism evidence="1 2">
    <name type="scientific">Aspergillus wentii DTO 134E9</name>
    <dbReference type="NCBI Taxonomy" id="1073089"/>
    <lineage>
        <taxon>Eukaryota</taxon>
        <taxon>Fungi</taxon>
        <taxon>Dikarya</taxon>
        <taxon>Ascomycota</taxon>
        <taxon>Pezizomycotina</taxon>
        <taxon>Eurotiomycetes</taxon>
        <taxon>Eurotiomycetidae</taxon>
        <taxon>Eurotiales</taxon>
        <taxon>Aspergillaceae</taxon>
        <taxon>Aspergillus</taxon>
        <taxon>Aspergillus subgen. Cremei</taxon>
    </lineage>
</organism>
<dbReference type="EMBL" id="KV878212">
    <property type="protein sequence ID" value="OJJ35253.1"/>
    <property type="molecule type" value="Genomic_DNA"/>
</dbReference>
<sequence>MSPFPRFHLPPFPFIFGAHPCWCSGHRPGQLVMEGQKQEADVAAVTLCVTIDVMYLEWTLGLTIYIKIQI</sequence>
<gene>
    <name evidence="1" type="ORF">ASPWEDRAFT_40440</name>
</gene>
<protein>
    <submittedName>
        <fullName evidence="1">Uncharacterized protein</fullName>
    </submittedName>
</protein>
<keyword evidence="2" id="KW-1185">Reference proteome</keyword>
<evidence type="ECO:0000313" key="1">
    <source>
        <dbReference type="EMBL" id="OJJ35253.1"/>
    </source>
</evidence>
<accession>A0A1L9RK25</accession>